<dbReference type="Pfam" id="PF01355">
    <property type="entry name" value="HIPIP"/>
    <property type="match status" value="1"/>
</dbReference>
<evidence type="ECO:0000256" key="7">
    <source>
        <dbReference type="SAM" id="Phobius"/>
    </source>
</evidence>
<evidence type="ECO:0000256" key="2">
    <source>
        <dbReference type="ARBA" id="ARBA00022485"/>
    </source>
</evidence>
<name>A0A7L9QBR5_9ZZZZ</name>
<dbReference type="EMBL" id="MW000465">
    <property type="protein sequence ID" value="QOL00270.1"/>
    <property type="molecule type" value="Genomic_DNA"/>
</dbReference>
<evidence type="ECO:0000256" key="4">
    <source>
        <dbReference type="ARBA" id="ARBA00022982"/>
    </source>
</evidence>
<keyword evidence="7" id="KW-1133">Transmembrane helix</keyword>
<reference evidence="9" key="1">
    <citation type="submission" date="2020-09" db="EMBL/GenBank/DDBJ databases">
        <title>A new high-throughput screening method to detect antimicrobial volatiles from metagenomic clone libraries.</title>
        <authorList>
            <person name="Stocker F."/>
            <person name="Obermeier M."/>
            <person name="Resch K."/>
            <person name="Berg G."/>
            <person name="Mueller Bogota C.A."/>
        </authorList>
    </citation>
    <scope>NUCLEOTIDE SEQUENCE</scope>
</reference>
<evidence type="ECO:0000256" key="3">
    <source>
        <dbReference type="ARBA" id="ARBA00022723"/>
    </source>
</evidence>
<organism evidence="9">
    <name type="scientific">uncultured organism</name>
    <dbReference type="NCBI Taxonomy" id="155900"/>
    <lineage>
        <taxon>unclassified sequences</taxon>
        <taxon>environmental samples</taxon>
    </lineage>
</organism>
<dbReference type="GO" id="GO:0046872">
    <property type="term" value="F:metal ion binding"/>
    <property type="evidence" value="ECO:0007669"/>
    <property type="project" value="UniProtKB-KW"/>
</dbReference>
<dbReference type="GO" id="GO:0019646">
    <property type="term" value="P:aerobic electron transport chain"/>
    <property type="evidence" value="ECO:0007669"/>
    <property type="project" value="InterPro"/>
</dbReference>
<evidence type="ECO:0000256" key="1">
    <source>
        <dbReference type="ARBA" id="ARBA00022448"/>
    </source>
</evidence>
<protein>
    <submittedName>
        <fullName evidence="9">High-potential iron-sulfur protein</fullName>
    </submittedName>
</protein>
<dbReference type="PROSITE" id="PS51318">
    <property type="entry name" value="TAT"/>
    <property type="match status" value="1"/>
</dbReference>
<dbReference type="PROSITE" id="PS51373">
    <property type="entry name" value="HIPIP"/>
    <property type="match status" value="1"/>
</dbReference>
<evidence type="ECO:0000313" key="9">
    <source>
        <dbReference type="EMBL" id="QOL00270.1"/>
    </source>
</evidence>
<feature type="domain" description="High potential iron-sulfur proteins family profile" evidence="8">
    <location>
        <begin position="71"/>
        <end position="138"/>
    </location>
</feature>
<keyword evidence="1" id="KW-0813">Transport</keyword>
<dbReference type="InterPro" id="IPR006311">
    <property type="entry name" value="TAT_signal"/>
</dbReference>
<keyword evidence="7" id="KW-0812">Transmembrane</keyword>
<feature type="transmembrane region" description="Helical" evidence="7">
    <location>
        <begin position="47"/>
        <end position="72"/>
    </location>
</feature>
<gene>
    <name evidence="9" type="primary">hip</name>
</gene>
<accession>A0A7L9QBR5</accession>
<dbReference type="Gene3D" id="4.10.490.10">
    <property type="entry name" value="High potential iron-sulphur protein"/>
    <property type="match status" value="1"/>
</dbReference>
<sequence length="139" mass="14471">MFDNVQTSSIGMDMLIVDPGSVDAMHWVWNVIAKWAMNMDRVVTRRALVKGALIAGALVPVAGLLISGAAYADLPALDPADPAARGRDYVTKSAKSDAYCGNCSLYKKTGDSTGSCALFAGKSVAGAAWCSGWVKIGGL</sequence>
<keyword evidence="6" id="KW-0411">Iron-sulfur</keyword>
<dbReference type="GO" id="GO:0051539">
    <property type="term" value="F:4 iron, 4 sulfur cluster binding"/>
    <property type="evidence" value="ECO:0007669"/>
    <property type="project" value="UniProtKB-KW"/>
</dbReference>
<dbReference type="InterPro" id="IPR036369">
    <property type="entry name" value="HIPIP_sf"/>
</dbReference>
<evidence type="ECO:0000256" key="6">
    <source>
        <dbReference type="ARBA" id="ARBA00023014"/>
    </source>
</evidence>
<proteinExistence type="predicted"/>
<keyword evidence="7" id="KW-0472">Membrane</keyword>
<dbReference type="InterPro" id="IPR000170">
    <property type="entry name" value="High_potential_FeS_prot"/>
</dbReference>
<keyword evidence="2" id="KW-0004">4Fe-4S</keyword>
<keyword evidence="3" id="KW-0479">Metal-binding</keyword>
<dbReference type="GO" id="GO:0009055">
    <property type="term" value="F:electron transfer activity"/>
    <property type="evidence" value="ECO:0007669"/>
    <property type="project" value="InterPro"/>
</dbReference>
<evidence type="ECO:0000259" key="8">
    <source>
        <dbReference type="PROSITE" id="PS51373"/>
    </source>
</evidence>
<evidence type="ECO:0000256" key="5">
    <source>
        <dbReference type="ARBA" id="ARBA00023004"/>
    </source>
</evidence>
<keyword evidence="5" id="KW-0408">Iron</keyword>
<keyword evidence="4" id="KW-0249">Electron transport</keyword>
<dbReference type="SUPFAM" id="SSF57652">
    <property type="entry name" value="HIPIP (high potential iron protein)"/>
    <property type="match status" value="1"/>
</dbReference>
<dbReference type="AlphaFoldDB" id="A0A7L9QBR5"/>